<feature type="compositionally biased region" description="Basic and acidic residues" evidence="6">
    <location>
        <begin position="1"/>
        <end position="13"/>
    </location>
</feature>
<dbReference type="AlphaFoldDB" id="A0A8H5B9Q0"/>
<dbReference type="Pfam" id="PF24882">
    <property type="entry name" value="WHD_ORC2"/>
    <property type="match status" value="1"/>
</dbReference>
<evidence type="ECO:0000256" key="1">
    <source>
        <dbReference type="ARBA" id="ARBA00004123"/>
    </source>
</evidence>
<dbReference type="Pfam" id="PF04084">
    <property type="entry name" value="RecA-like_ORC2"/>
    <property type="match status" value="1"/>
</dbReference>
<evidence type="ECO:0000256" key="3">
    <source>
        <dbReference type="ARBA" id="ARBA00022705"/>
    </source>
</evidence>
<dbReference type="GO" id="GO:0006260">
    <property type="term" value="P:DNA replication"/>
    <property type="evidence" value="ECO:0007669"/>
    <property type="project" value="UniProtKB-UniRule"/>
</dbReference>
<feature type="region of interest" description="Disordered" evidence="6">
    <location>
        <begin position="1"/>
        <end position="50"/>
    </location>
</feature>
<dbReference type="InterPro" id="IPR007220">
    <property type="entry name" value="ORC2"/>
</dbReference>
<reference evidence="9 10" key="1">
    <citation type="journal article" date="2020" name="ISME J.">
        <title>Uncovering the hidden diversity of litter-decomposition mechanisms in mushroom-forming fungi.</title>
        <authorList>
            <person name="Floudas D."/>
            <person name="Bentzer J."/>
            <person name="Ahren D."/>
            <person name="Johansson T."/>
            <person name="Persson P."/>
            <person name="Tunlid A."/>
        </authorList>
    </citation>
    <scope>NUCLEOTIDE SEQUENCE [LARGE SCALE GENOMIC DNA]</scope>
    <source>
        <strain evidence="9 10">CBS 101986</strain>
    </source>
</reference>
<dbReference type="GO" id="GO:0003688">
    <property type="term" value="F:DNA replication origin binding"/>
    <property type="evidence" value="ECO:0007669"/>
    <property type="project" value="UniProtKB-UniRule"/>
</dbReference>
<comment type="subcellular location">
    <subcellularLocation>
        <location evidence="1 5">Nucleus</location>
    </subcellularLocation>
</comment>
<dbReference type="GO" id="GO:0005664">
    <property type="term" value="C:nuclear origin of replication recognition complex"/>
    <property type="evidence" value="ECO:0007669"/>
    <property type="project" value="UniProtKB-UniRule"/>
</dbReference>
<sequence>MPRVRAFTERPDVSTDEEEEMEEEEQSDIDSEDEIAPSSPTKGKGKGKEIEKGSNIIEKTAFDAYFDYNKPGRVQTSSNVYSQAVLPLSAEEYAEALVSSKLLPPIQPAILSEKNKKLLFSRFIFELTEGFNIICYGLGSKRRALNQFATDICSKRGHVVVANGFQPDFSIKDMLSSIEDIPAMQKLDLTSTTPDKQARRIHDFFLEQTVHLYLVIHNIDASPFRASKAKPILALLAHNPHIHIIASIDHINAPLLWSSSEMFARKSDGDTASSRGFAWLWHDLTTLAAYDFELAFVDRASLSGAHTGGARRKADTLAAQNATAMTETAATHILASVTKKAQKLFALVGNKQLEAIEGAEEGGNLQQFGIAYDMLFALARENFLATNDTALGALLTEFKDHSLIVSAQATAAGGEVLWIPMRKERLVNVLKNLEA</sequence>
<evidence type="ECO:0000313" key="10">
    <source>
        <dbReference type="Proteomes" id="UP000567179"/>
    </source>
</evidence>
<dbReference type="InterPro" id="IPR056773">
    <property type="entry name" value="WHD_ORC2"/>
</dbReference>
<comment type="function">
    <text evidence="5">Component of the origin recognition complex (ORC) that binds origins of replication. DNA-binding is ATP-dependent. ORC is required to assemble the pre-replication complex necessary to initiate DNA replication.</text>
</comment>
<keyword evidence="4 5" id="KW-0539">Nucleus</keyword>
<evidence type="ECO:0000259" key="7">
    <source>
        <dbReference type="Pfam" id="PF04084"/>
    </source>
</evidence>
<accession>A0A8H5B9Q0</accession>
<evidence type="ECO:0000256" key="4">
    <source>
        <dbReference type="ARBA" id="ARBA00023242"/>
    </source>
</evidence>
<dbReference type="Proteomes" id="UP000567179">
    <property type="component" value="Unassembled WGS sequence"/>
</dbReference>
<protein>
    <recommendedName>
        <fullName evidence="5">Origin recognition complex subunit 2</fullName>
    </recommendedName>
</protein>
<dbReference type="EMBL" id="JAACJJ010000030">
    <property type="protein sequence ID" value="KAF5318443.1"/>
    <property type="molecule type" value="Genomic_DNA"/>
</dbReference>
<keyword evidence="3 5" id="KW-0235">DNA replication</keyword>
<comment type="similarity">
    <text evidence="2 5">Belongs to the ORC2 family.</text>
</comment>
<dbReference type="InterPro" id="IPR056772">
    <property type="entry name" value="RecA-like_ORC2"/>
</dbReference>
<dbReference type="OrthoDB" id="346673at2759"/>
<organism evidence="9 10">
    <name type="scientific">Psilocybe cf. subviscida</name>
    <dbReference type="NCBI Taxonomy" id="2480587"/>
    <lineage>
        <taxon>Eukaryota</taxon>
        <taxon>Fungi</taxon>
        <taxon>Dikarya</taxon>
        <taxon>Basidiomycota</taxon>
        <taxon>Agaricomycotina</taxon>
        <taxon>Agaricomycetes</taxon>
        <taxon>Agaricomycetidae</taxon>
        <taxon>Agaricales</taxon>
        <taxon>Agaricineae</taxon>
        <taxon>Strophariaceae</taxon>
        <taxon>Psilocybe</taxon>
    </lineage>
</organism>
<dbReference type="PANTHER" id="PTHR14052:SF0">
    <property type="entry name" value="ORIGIN RECOGNITION COMPLEX SUBUNIT 2"/>
    <property type="match status" value="1"/>
</dbReference>
<evidence type="ECO:0000256" key="6">
    <source>
        <dbReference type="SAM" id="MobiDB-lite"/>
    </source>
</evidence>
<proteinExistence type="inferred from homology"/>
<gene>
    <name evidence="9" type="ORF">D9619_010681</name>
</gene>
<evidence type="ECO:0000256" key="5">
    <source>
        <dbReference type="RuleBase" id="RU368084"/>
    </source>
</evidence>
<evidence type="ECO:0000259" key="8">
    <source>
        <dbReference type="Pfam" id="PF24882"/>
    </source>
</evidence>
<evidence type="ECO:0000256" key="2">
    <source>
        <dbReference type="ARBA" id="ARBA00007421"/>
    </source>
</evidence>
<comment type="caution">
    <text evidence="9">The sequence shown here is derived from an EMBL/GenBank/DDBJ whole genome shotgun (WGS) entry which is preliminary data.</text>
</comment>
<feature type="domain" description="Origin recognition complex subunit 2 winged-helix" evidence="8">
    <location>
        <begin position="364"/>
        <end position="424"/>
    </location>
</feature>
<keyword evidence="10" id="KW-1185">Reference proteome</keyword>
<evidence type="ECO:0000313" key="9">
    <source>
        <dbReference type="EMBL" id="KAF5318443.1"/>
    </source>
</evidence>
<feature type="compositionally biased region" description="Acidic residues" evidence="6">
    <location>
        <begin position="14"/>
        <end position="35"/>
    </location>
</feature>
<dbReference type="PANTHER" id="PTHR14052">
    <property type="entry name" value="ORIGIN RECOGNITION COMPLEX SUBUNIT 2"/>
    <property type="match status" value="1"/>
</dbReference>
<feature type="domain" description="Origin recognition complex subunit 2 RecA-like" evidence="7">
    <location>
        <begin position="113"/>
        <end position="284"/>
    </location>
</feature>
<name>A0A8H5B9Q0_9AGAR</name>
<comment type="subunit">
    <text evidence="5">Component of the origin recognition complex (ORC).</text>
</comment>